<dbReference type="EMBL" id="PJNW01000002">
    <property type="protein sequence ID" value="PKR90253.1"/>
    <property type="molecule type" value="Genomic_DNA"/>
</dbReference>
<evidence type="ECO:0000259" key="1">
    <source>
        <dbReference type="SMART" id="SM00834"/>
    </source>
</evidence>
<reference evidence="2 3" key="1">
    <citation type="submission" date="2017-12" db="EMBL/GenBank/DDBJ databases">
        <title>Anaerobic carbon monoxide metabolism by Pleomorphomonas carboxyditropha sp. nov., a new mesophilic hydrogenogenic carboxidotroph.</title>
        <authorList>
            <person name="Esquivel-Elizondo S."/>
            <person name="Krajmalnik-Brown R."/>
        </authorList>
    </citation>
    <scope>NUCLEOTIDE SEQUENCE [LARGE SCALE GENOMIC DNA]</scope>
    <source>
        <strain evidence="2 3">R5-392</strain>
    </source>
</reference>
<sequence>MIHFNLHCAACGHDFDDWFSGNADWEAKKADYACPSCGTAKVEKALMAPSLGAAKASFAAEPACNPSTCANPGCPMAAGF</sequence>
<organism evidence="2 3">
    <name type="scientific">Pleomorphomonas diazotrophica</name>
    <dbReference type="NCBI Taxonomy" id="1166257"/>
    <lineage>
        <taxon>Bacteria</taxon>
        <taxon>Pseudomonadati</taxon>
        <taxon>Pseudomonadota</taxon>
        <taxon>Alphaproteobacteria</taxon>
        <taxon>Hyphomicrobiales</taxon>
        <taxon>Pleomorphomonadaceae</taxon>
        <taxon>Pleomorphomonas</taxon>
    </lineage>
</organism>
<dbReference type="SMART" id="SM00834">
    <property type="entry name" value="CxxC_CXXC_SSSS"/>
    <property type="match status" value="1"/>
</dbReference>
<dbReference type="InterPro" id="IPR013429">
    <property type="entry name" value="Regulatory_FmdB_Zinc_ribbon"/>
</dbReference>
<comment type="caution">
    <text evidence="2">The sequence shown here is derived from an EMBL/GenBank/DDBJ whole genome shotgun (WGS) entry which is preliminary data.</text>
</comment>
<gene>
    <name evidence="2" type="ORF">CXZ10_02365</name>
</gene>
<evidence type="ECO:0000313" key="2">
    <source>
        <dbReference type="EMBL" id="PKR90253.1"/>
    </source>
</evidence>
<proteinExistence type="predicted"/>
<name>A0A2N3M0A9_9HYPH</name>
<dbReference type="InterPro" id="IPR009562">
    <property type="entry name" value="DUF1178"/>
</dbReference>
<dbReference type="Pfam" id="PF06676">
    <property type="entry name" value="DUF1178"/>
    <property type="match status" value="1"/>
</dbReference>
<dbReference type="SUPFAM" id="SSF57802">
    <property type="entry name" value="Rubredoxin-like"/>
    <property type="match status" value="1"/>
</dbReference>
<evidence type="ECO:0000313" key="3">
    <source>
        <dbReference type="Proteomes" id="UP000233491"/>
    </source>
</evidence>
<protein>
    <submittedName>
        <fullName evidence="2">DUF1178 domain-containing protein</fullName>
    </submittedName>
</protein>
<dbReference type="Proteomes" id="UP000233491">
    <property type="component" value="Unassembled WGS sequence"/>
</dbReference>
<keyword evidence="3" id="KW-1185">Reference proteome</keyword>
<dbReference type="AlphaFoldDB" id="A0A2N3M0A9"/>
<accession>A0A2N3M0A9</accession>
<dbReference type="OrthoDB" id="9799894at2"/>
<dbReference type="RefSeq" id="WP_101287348.1">
    <property type="nucleotide sequence ID" value="NZ_FOUQ01000001.1"/>
</dbReference>
<feature type="domain" description="Putative regulatory protein FmdB zinc ribbon" evidence="1">
    <location>
        <begin position="1"/>
        <end position="47"/>
    </location>
</feature>